<dbReference type="AlphaFoldDB" id="A0A090L1X6"/>
<dbReference type="CTD" id="36376171"/>
<dbReference type="WBParaSite" id="SRAE_1000206400.1">
    <property type="protein sequence ID" value="SRAE_1000206400.1"/>
    <property type="gene ID" value="WBGene00258676"/>
</dbReference>
<reference evidence="1 2" key="1">
    <citation type="submission" date="2014-09" db="EMBL/GenBank/DDBJ databases">
        <authorList>
            <person name="Martin A.A."/>
        </authorList>
    </citation>
    <scope>NUCLEOTIDE SEQUENCE</scope>
    <source>
        <strain evidence="2">ED321</strain>
        <strain evidence="1">ED321 Heterogonic</strain>
    </source>
</reference>
<dbReference type="EMBL" id="LN609528">
    <property type="protein sequence ID" value="CEF63806.1"/>
    <property type="molecule type" value="Genomic_DNA"/>
</dbReference>
<proteinExistence type="predicted"/>
<evidence type="ECO:0000313" key="4">
    <source>
        <dbReference type="WormBase" id="SRAE_1000206400"/>
    </source>
</evidence>
<dbReference type="GeneID" id="36376171"/>
<sequence length="158" mass="18833">MVVKLLSNKHISLNVFAENDHILEENNTIGHLIFNICEVILVSMYKIFECAGIFFDYITYTIEKRIYFRRINNFMYFLNMSLKSIMNILTVMYDHFVWWLIDHSTIEFSKSNRKEDTEEYGENTRFLLSSLSLSLTYKVFLNGLPSICRESFAFFKKL</sequence>
<keyword evidence="2" id="KW-1185">Reference proteome</keyword>
<name>A0A090L1X6_STRRB</name>
<reference evidence="3" key="2">
    <citation type="submission" date="2020-12" db="UniProtKB">
        <authorList>
            <consortium name="WormBaseParasite"/>
        </authorList>
    </citation>
    <scope>IDENTIFICATION</scope>
</reference>
<gene>
    <name evidence="1 3 4" type="ORF">SRAE_1000206400</name>
</gene>
<dbReference type="WormBase" id="SRAE_1000206400">
    <property type="protein sequence ID" value="SRP04833"/>
    <property type="gene ID" value="WBGene00258676"/>
</dbReference>
<protein>
    <submittedName>
        <fullName evidence="1 3">Uncharacterized protein</fullName>
    </submittedName>
</protein>
<evidence type="ECO:0000313" key="2">
    <source>
        <dbReference type="Proteomes" id="UP000035682"/>
    </source>
</evidence>
<dbReference type="Proteomes" id="UP000035682">
    <property type="component" value="Unplaced"/>
</dbReference>
<accession>A0A090L1X6</accession>
<dbReference type="RefSeq" id="XP_024503007.1">
    <property type="nucleotide sequence ID" value="XM_024649095.1"/>
</dbReference>
<organism evidence="1">
    <name type="scientific">Strongyloides ratti</name>
    <name type="common">Parasitic roundworm</name>
    <dbReference type="NCBI Taxonomy" id="34506"/>
    <lineage>
        <taxon>Eukaryota</taxon>
        <taxon>Metazoa</taxon>
        <taxon>Ecdysozoa</taxon>
        <taxon>Nematoda</taxon>
        <taxon>Chromadorea</taxon>
        <taxon>Rhabditida</taxon>
        <taxon>Tylenchina</taxon>
        <taxon>Panagrolaimomorpha</taxon>
        <taxon>Strongyloidoidea</taxon>
        <taxon>Strongyloididae</taxon>
        <taxon>Strongyloides</taxon>
    </lineage>
</organism>
<evidence type="ECO:0000313" key="1">
    <source>
        <dbReference type="EMBL" id="CEF63806.1"/>
    </source>
</evidence>
<evidence type="ECO:0000313" key="3">
    <source>
        <dbReference type="WBParaSite" id="SRAE_1000206400.1"/>
    </source>
</evidence>